<dbReference type="PANTHER" id="PTHR43685">
    <property type="entry name" value="GLYCOSYLTRANSFERASE"/>
    <property type="match status" value="1"/>
</dbReference>
<sequence>MSAPLVTVAVPSFNQGHFLEQALASLLAQDVPLEVFVVDGGSTDNSLEVISRFEDRLAGWRSNKDDGQAAAINEGIARGSAPYVCWLNSDDWLLPGALARLMAALERSPEAPMAYGRCWNHDEATGARRRVWVEPFQESRLALRCIISQPATLIRRPCWDKVGGVDPKLHMTMDYDLWWRLYKANGPPLFIEDFVAVNRVHDGTKTRNQRRLHYKEAIALVRKHHGHVPLKWWIAQPYAVWFKGGVKWLLGQLG</sequence>
<dbReference type="OrthoDB" id="9794124at2"/>
<protein>
    <submittedName>
        <fullName evidence="2">Glycosyltransferase</fullName>
    </submittedName>
</protein>
<comment type="caution">
    <text evidence="2">The sequence shown here is derived from an EMBL/GenBank/DDBJ whole genome shotgun (WGS) entry which is preliminary data.</text>
</comment>
<keyword evidence="2" id="KW-0808">Transferase</keyword>
<dbReference type="InterPro" id="IPR001173">
    <property type="entry name" value="Glyco_trans_2-like"/>
</dbReference>
<dbReference type="SUPFAM" id="SSF53448">
    <property type="entry name" value="Nucleotide-diphospho-sugar transferases"/>
    <property type="match status" value="1"/>
</dbReference>
<gene>
    <name evidence="2" type="ORF">DNX69_25270</name>
</gene>
<dbReference type="Gene3D" id="3.90.550.10">
    <property type="entry name" value="Spore Coat Polysaccharide Biosynthesis Protein SpsA, Chain A"/>
    <property type="match status" value="1"/>
</dbReference>
<evidence type="ECO:0000259" key="1">
    <source>
        <dbReference type="Pfam" id="PF00535"/>
    </source>
</evidence>
<feature type="domain" description="Glycosyltransferase 2-like" evidence="1">
    <location>
        <begin position="7"/>
        <end position="131"/>
    </location>
</feature>
<proteinExistence type="predicted"/>
<dbReference type="Pfam" id="PF00535">
    <property type="entry name" value="Glycos_transf_2"/>
    <property type="match status" value="1"/>
</dbReference>
<dbReference type="AlphaFoldDB" id="A0A323UB78"/>
<dbReference type="CDD" id="cd06433">
    <property type="entry name" value="GT_2_WfgS_like"/>
    <property type="match status" value="1"/>
</dbReference>
<name>A0A323UB78_RHOPL</name>
<organism evidence="2 3">
    <name type="scientific">Rhodopseudomonas palustris</name>
    <dbReference type="NCBI Taxonomy" id="1076"/>
    <lineage>
        <taxon>Bacteria</taxon>
        <taxon>Pseudomonadati</taxon>
        <taxon>Pseudomonadota</taxon>
        <taxon>Alphaproteobacteria</taxon>
        <taxon>Hyphomicrobiales</taxon>
        <taxon>Nitrobacteraceae</taxon>
        <taxon>Rhodopseudomonas</taxon>
    </lineage>
</organism>
<dbReference type="EMBL" id="QKQS01000038">
    <property type="protein sequence ID" value="PZA09437.1"/>
    <property type="molecule type" value="Genomic_DNA"/>
</dbReference>
<dbReference type="InterPro" id="IPR050834">
    <property type="entry name" value="Glycosyltransf_2"/>
</dbReference>
<dbReference type="GO" id="GO:0016740">
    <property type="term" value="F:transferase activity"/>
    <property type="evidence" value="ECO:0007669"/>
    <property type="project" value="UniProtKB-KW"/>
</dbReference>
<evidence type="ECO:0000313" key="2">
    <source>
        <dbReference type="EMBL" id="PZA09437.1"/>
    </source>
</evidence>
<reference evidence="2 3" key="1">
    <citation type="submission" date="2018-06" db="EMBL/GenBank/DDBJ databases">
        <title>Draft Whole-Genome Sequence of the purple photosynthetic bacterium Rhodospeudomonas palustris XCP.</title>
        <authorList>
            <person name="Rayyan A."/>
            <person name="Meyer T.E."/>
            <person name="Kyndt J.A."/>
        </authorList>
    </citation>
    <scope>NUCLEOTIDE SEQUENCE [LARGE SCALE GENOMIC DNA]</scope>
    <source>
        <strain evidence="2 3">XCP</strain>
    </source>
</reference>
<dbReference type="Proteomes" id="UP000248134">
    <property type="component" value="Unassembled WGS sequence"/>
</dbReference>
<evidence type="ECO:0000313" key="3">
    <source>
        <dbReference type="Proteomes" id="UP000248134"/>
    </source>
</evidence>
<dbReference type="PANTHER" id="PTHR43685:SF11">
    <property type="entry name" value="GLYCOSYLTRANSFERASE TAGX-RELATED"/>
    <property type="match status" value="1"/>
</dbReference>
<dbReference type="InterPro" id="IPR029044">
    <property type="entry name" value="Nucleotide-diphossugar_trans"/>
</dbReference>
<accession>A0A323UB78</accession>